<gene>
    <name evidence="2" type="ORF">SAMN05444168_5170</name>
</gene>
<name>A0A1N6JVR4_9BURK</name>
<dbReference type="GO" id="GO:0006508">
    <property type="term" value="P:proteolysis"/>
    <property type="evidence" value="ECO:0007669"/>
    <property type="project" value="UniProtKB-KW"/>
</dbReference>
<evidence type="ECO:0000259" key="1">
    <source>
        <dbReference type="PROSITE" id="PS50106"/>
    </source>
</evidence>
<dbReference type="Pfam" id="PF17820">
    <property type="entry name" value="PDZ_6"/>
    <property type="match status" value="1"/>
</dbReference>
<dbReference type="Pfam" id="PF13650">
    <property type="entry name" value="Asp_protease_2"/>
    <property type="match status" value="1"/>
</dbReference>
<proteinExistence type="predicted"/>
<dbReference type="Proteomes" id="UP000184693">
    <property type="component" value="Unassembled WGS sequence"/>
</dbReference>
<dbReference type="InterPro" id="IPR036034">
    <property type="entry name" value="PDZ_sf"/>
</dbReference>
<dbReference type="GO" id="GO:0008233">
    <property type="term" value="F:peptidase activity"/>
    <property type="evidence" value="ECO:0007669"/>
    <property type="project" value="UniProtKB-KW"/>
</dbReference>
<dbReference type="Gene3D" id="2.40.70.10">
    <property type="entry name" value="Acid Proteases"/>
    <property type="match status" value="1"/>
</dbReference>
<dbReference type="Gene3D" id="2.30.42.10">
    <property type="match status" value="1"/>
</dbReference>
<keyword evidence="2" id="KW-0378">Hydrolase</keyword>
<dbReference type="InterPro" id="IPR021109">
    <property type="entry name" value="Peptidase_aspartic_dom_sf"/>
</dbReference>
<protein>
    <submittedName>
        <fullName evidence="2">Aspartyl protease</fullName>
    </submittedName>
</protein>
<dbReference type="SMART" id="SM00228">
    <property type="entry name" value="PDZ"/>
    <property type="match status" value="1"/>
</dbReference>
<dbReference type="AlphaFoldDB" id="A0A1N6JVR4"/>
<reference evidence="2 3" key="1">
    <citation type="submission" date="2016-11" db="EMBL/GenBank/DDBJ databases">
        <authorList>
            <person name="Jaros S."/>
            <person name="Januszkiewicz K."/>
            <person name="Wedrychowicz H."/>
        </authorList>
    </citation>
    <scope>NUCLEOTIDE SEQUENCE [LARGE SCALE GENOMIC DNA]</scope>
    <source>
        <strain evidence="2 3">GAS86</strain>
    </source>
</reference>
<dbReference type="RefSeq" id="WP_083611593.1">
    <property type="nucleotide sequence ID" value="NZ_FSRM01000002.1"/>
</dbReference>
<evidence type="ECO:0000313" key="2">
    <source>
        <dbReference type="EMBL" id="SIO48321.1"/>
    </source>
</evidence>
<dbReference type="InterPro" id="IPR001478">
    <property type="entry name" value="PDZ"/>
</dbReference>
<evidence type="ECO:0000313" key="3">
    <source>
        <dbReference type="Proteomes" id="UP000184693"/>
    </source>
</evidence>
<dbReference type="InterPro" id="IPR041489">
    <property type="entry name" value="PDZ_6"/>
</dbReference>
<dbReference type="OrthoDB" id="198130at2"/>
<feature type="domain" description="PDZ" evidence="1">
    <location>
        <begin position="573"/>
        <end position="642"/>
    </location>
</feature>
<organism evidence="2 3">
    <name type="scientific">Paraburkholderia phenazinium</name>
    <dbReference type="NCBI Taxonomy" id="60549"/>
    <lineage>
        <taxon>Bacteria</taxon>
        <taxon>Pseudomonadati</taxon>
        <taxon>Pseudomonadota</taxon>
        <taxon>Betaproteobacteria</taxon>
        <taxon>Burkholderiales</taxon>
        <taxon>Burkholderiaceae</taxon>
        <taxon>Paraburkholderia</taxon>
    </lineage>
</organism>
<accession>A0A1N6JVR4</accession>
<dbReference type="PROSITE" id="PS50106">
    <property type="entry name" value="PDZ"/>
    <property type="match status" value="1"/>
</dbReference>
<keyword evidence="2" id="KW-0645">Protease</keyword>
<dbReference type="SUPFAM" id="SSF50156">
    <property type="entry name" value="PDZ domain-like"/>
    <property type="match status" value="1"/>
</dbReference>
<sequence>MAVAWIPQAIIFKPPFCYWSMNRRLEHPYCEVMRFKGLIGVAALTAVVLSQAVAAAPTDTPADRAASVVAQLRDASSVNHATGCAARIAEGDIESGGLKGRFLIATDPGMQTGIIKTTNLGLLDFSIGVTKTGVWVQDGNATIRDADFPGFRTGLVSEIYWASGGLANACWPAEVRYVGEEPQGADVADILEVVPQGGKVTKVWVSRESHLPLKWTRRDEPAVATTSYAAYGSGTSHGIPLEQTFVDRDGTRWVLHTKRVRRSVPPSDVAALSTKPQTRLTDYGIDSATTTTVPMRIEGQLYVDVFLDGKGPFNFMVDTGATLQLSSKTIAQLGLKALGEGSDTDIDGNAFVERIVKLPEFRLGDAHIRGLYAKEADLGGGASGGPRPLDGVIGTELLDRFVTTFDYPHHSLTLALHPNLGAADDARFSIPFMLDHTLPVTTGQINGIPAQFWIDTGLNTAVVVNVPFALFHAGQMPSRRYDGGSIHGASGKGSPVFLGRLASIEVGQLTVPKPVALFPTLNVGLVSDTETAGDLGDALFMTSALTFDYQDRKAWVVPDATAAPSASKNVQTGMRVEVDSTGDAVVGAIYKDSPAWEAGLRKGDQITAIDGNPVSQDLVNATRRKISSGELKSVRLSVLRDKASFDVVVRPRDYIQ</sequence>
<dbReference type="EMBL" id="FSRM01000002">
    <property type="protein sequence ID" value="SIO48321.1"/>
    <property type="molecule type" value="Genomic_DNA"/>
</dbReference>